<keyword evidence="4" id="KW-1185">Reference proteome</keyword>
<reference evidence="3 4" key="1">
    <citation type="submission" date="2016-04" db="EMBL/GenBank/DDBJ databases">
        <title>A degradative enzymes factory behind the ericoid mycorrhizal symbiosis.</title>
        <authorList>
            <consortium name="DOE Joint Genome Institute"/>
            <person name="Martino E."/>
            <person name="Morin E."/>
            <person name="Grelet G."/>
            <person name="Kuo A."/>
            <person name="Kohler A."/>
            <person name="Daghino S."/>
            <person name="Barry K."/>
            <person name="Choi C."/>
            <person name="Cichocki N."/>
            <person name="Clum A."/>
            <person name="Copeland A."/>
            <person name="Hainaut M."/>
            <person name="Haridas S."/>
            <person name="Labutti K."/>
            <person name="Lindquist E."/>
            <person name="Lipzen A."/>
            <person name="Khouja H.-R."/>
            <person name="Murat C."/>
            <person name="Ohm R."/>
            <person name="Olson A."/>
            <person name="Spatafora J."/>
            <person name="Veneault-Fourrey C."/>
            <person name="Henrissat B."/>
            <person name="Grigoriev I."/>
            <person name="Martin F."/>
            <person name="Perotto S."/>
        </authorList>
    </citation>
    <scope>NUCLEOTIDE SEQUENCE [LARGE SCALE GENOMIC DNA]</scope>
    <source>
        <strain evidence="3 4">F</strain>
    </source>
</reference>
<accession>A0A2J6S7R9</accession>
<evidence type="ECO:0000313" key="3">
    <source>
        <dbReference type="EMBL" id="PMD46803.1"/>
    </source>
</evidence>
<protein>
    <submittedName>
        <fullName evidence="3">HET-domain-containing protein</fullName>
    </submittedName>
</protein>
<feature type="domain" description="DUF8212" evidence="2">
    <location>
        <begin position="218"/>
        <end position="243"/>
    </location>
</feature>
<proteinExistence type="predicted"/>
<dbReference type="OrthoDB" id="20872at2759"/>
<dbReference type="Proteomes" id="UP000235786">
    <property type="component" value="Unassembled WGS sequence"/>
</dbReference>
<name>A0A2J6S7R9_HYAVF</name>
<dbReference type="InterPro" id="IPR010730">
    <property type="entry name" value="HET"/>
</dbReference>
<dbReference type="PANTHER" id="PTHR10622:SF12">
    <property type="entry name" value="HET DOMAIN-CONTAINING PROTEIN"/>
    <property type="match status" value="1"/>
</dbReference>
<gene>
    <name evidence="3" type="ORF">L207DRAFT_221093</name>
</gene>
<organism evidence="3 4">
    <name type="scientific">Hyaloscypha variabilis (strain UAMH 11265 / GT02V1 / F)</name>
    <name type="common">Meliniomyces variabilis</name>
    <dbReference type="NCBI Taxonomy" id="1149755"/>
    <lineage>
        <taxon>Eukaryota</taxon>
        <taxon>Fungi</taxon>
        <taxon>Dikarya</taxon>
        <taxon>Ascomycota</taxon>
        <taxon>Pezizomycotina</taxon>
        <taxon>Leotiomycetes</taxon>
        <taxon>Helotiales</taxon>
        <taxon>Hyaloscyphaceae</taxon>
        <taxon>Hyaloscypha</taxon>
        <taxon>Hyaloscypha variabilis</taxon>
    </lineage>
</organism>
<evidence type="ECO:0000313" key="4">
    <source>
        <dbReference type="Proteomes" id="UP000235786"/>
    </source>
</evidence>
<dbReference type="Pfam" id="PF26640">
    <property type="entry name" value="DUF8212"/>
    <property type="match status" value="1"/>
</dbReference>
<dbReference type="Pfam" id="PF06985">
    <property type="entry name" value="HET"/>
    <property type="match status" value="1"/>
</dbReference>
<sequence>MYLINAKTLELENFVGTPPEYVILSHTWGDDEVSYSDFQDTAKRLDQLGFRKIELTCTQAQRDGFNYAWVDTCCINKSSSAELSEAINSMFKWYRDAQKCYAYIEDLVAGDMASVFGSCKWFTRGWTLQELIAPRKLTFYGPGWISIGEKDNLSQVLESITGIDKSILQHTLELSSISIAKRMSWAAGRKATRKEDIAYCLMGLFDVNMPMLYGEGEKAFERLQDEILKQTEDDSLFAWRATAGSAPYRGLFAASPDEFQNSHKIVPFRNLSGGKSPPSLTSRGVLLTGFFHLEPARGNGAAIIGLNCSRNGAFSSVICIEIVGIGGDNFLRSSPSTLKDCPSHGVERTVYIAKSGSFPEAGPLVDLRLQNGICIVDLPEDVNIVHFWPNVTAVDYGYWEGLRTLPLNWCIDRKTALQLECTWSDQQVLVVMWVTRIPGSDACNYLFDTKITSQIHARKRFARARSAEVDVGVVQRTVSVGKAPRLLITGQQGKVKGFDMFCIHVELEKPKLRGRVQTFQLPHDQSALSASRHRRSWKELPANFCLVFKEIAAYRPFWQLLLLAFPLGIVAAILDWPLGIVISANALSLIPLGVDLYFLRDRIANCLDNISNGVLFFSLSSGPSRPCS</sequence>
<dbReference type="EMBL" id="KZ613939">
    <property type="protein sequence ID" value="PMD46803.1"/>
    <property type="molecule type" value="Genomic_DNA"/>
</dbReference>
<evidence type="ECO:0000259" key="1">
    <source>
        <dbReference type="Pfam" id="PF06985"/>
    </source>
</evidence>
<evidence type="ECO:0000259" key="2">
    <source>
        <dbReference type="Pfam" id="PF26640"/>
    </source>
</evidence>
<dbReference type="AlphaFoldDB" id="A0A2J6S7R9"/>
<feature type="domain" description="Heterokaryon incompatibility" evidence="1">
    <location>
        <begin position="21"/>
        <end position="105"/>
    </location>
</feature>
<dbReference type="InterPro" id="IPR058525">
    <property type="entry name" value="DUF8212"/>
</dbReference>
<dbReference type="PANTHER" id="PTHR10622">
    <property type="entry name" value="HET DOMAIN-CONTAINING PROTEIN"/>
    <property type="match status" value="1"/>
</dbReference>
<dbReference type="STRING" id="1149755.A0A2J6S7R9"/>